<dbReference type="InterPro" id="IPR021306">
    <property type="entry name" value="DUF2878"/>
</dbReference>
<feature type="transmembrane region" description="Helical" evidence="1">
    <location>
        <begin position="150"/>
        <end position="171"/>
    </location>
</feature>
<gene>
    <name evidence="2" type="ORF">Pla163_03930</name>
</gene>
<feature type="transmembrane region" description="Helical" evidence="1">
    <location>
        <begin position="117"/>
        <end position="135"/>
    </location>
</feature>
<protein>
    <recommendedName>
        <fullName evidence="4">DUF2878 domain-containing protein</fullName>
    </recommendedName>
</protein>
<evidence type="ECO:0000313" key="2">
    <source>
        <dbReference type="EMBL" id="QDU83295.1"/>
    </source>
</evidence>
<dbReference type="OrthoDB" id="288800at2"/>
<evidence type="ECO:0000313" key="3">
    <source>
        <dbReference type="Proteomes" id="UP000319342"/>
    </source>
</evidence>
<keyword evidence="1" id="KW-0472">Membrane</keyword>
<sequence length="190" mass="20578">MKNFANFLVFNACWFAAVEGAKRGALWLGPAAFGAMVLHHLVLMTPARERSRELLYLLAVGLVGTVLDSTLKATGLIAYPTSDAAWNFLVVPPWITALWIGFATMPRLSLAWLGRRPWWLAFCLGAVGGPMSFYGGTKFGAIAASGTEPWATYLALSIEYALLTTLMLRFAPARAVDESALPSVAPLPHH</sequence>
<evidence type="ECO:0000256" key="1">
    <source>
        <dbReference type="SAM" id="Phobius"/>
    </source>
</evidence>
<reference evidence="2 3" key="1">
    <citation type="submission" date="2019-02" db="EMBL/GenBank/DDBJ databases">
        <title>Deep-cultivation of Planctomycetes and their phenomic and genomic characterization uncovers novel biology.</title>
        <authorList>
            <person name="Wiegand S."/>
            <person name="Jogler M."/>
            <person name="Boedeker C."/>
            <person name="Pinto D."/>
            <person name="Vollmers J."/>
            <person name="Rivas-Marin E."/>
            <person name="Kohn T."/>
            <person name="Peeters S.H."/>
            <person name="Heuer A."/>
            <person name="Rast P."/>
            <person name="Oberbeckmann S."/>
            <person name="Bunk B."/>
            <person name="Jeske O."/>
            <person name="Meyerdierks A."/>
            <person name="Storesund J.E."/>
            <person name="Kallscheuer N."/>
            <person name="Luecker S."/>
            <person name="Lage O.M."/>
            <person name="Pohl T."/>
            <person name="Merkel B.J."/>
            <person name="Hornburger P."/>
            <person name="Mueller R.-W."/>
            <person name="Bruemmer F."/>
            <person name="Labrenz M."/>
            <person name="Spormann A.M."/>
            <person name="Op den Camp H."/>
            <person name="Overmann J."/>
            <person name="Amann R."/>
            <person name="Jetten M.S.M."/>
            <person name="Mascher T."/>
            <person name="Medema M.H."/>
            <person name="Devos D.P."/>
            <person name="Kaster A.-K."/>
            <person name="Ovreas L."/>
            <person name="Rohde M."/>
            <person name="Galperin M.Y."/>
            <person name="Jogler C."/>
        </authorList>
    </citation>
    <scope>NUCLEOTIDE SEQUENCE [LARGE SCALE GENOMIC DNA]</scope>
    <source>
        <strain evidence="2 3">Pla163</strain>
    </source>
</reference>
<keyword evidence="1" id="KW-0812">Transmembrane</keyword>
<dbReference type="Pfam" id="PF11086">
    <property type="entry name" value="DUF2878"/>
    <property type="match status" value="1"/>
</dbReference>
<dbReference type="Proteomes" id="UP000319342">
    <property type="component" value="Chromosome"/>
</dbReference>
<feature type="transmembrane region" description="Helical" evidence="1">
    <location>
        <begin position="85"/>
        <end position="105"/>
    </location>
</feature>
<evidence type="ECO:0008006" key="4">
    <source>
        <dbReference type="Google" id="ProtNLM"/>
    </source>
</evidence>
<accession>A0A518CVQ3</accession>
<feature type="transmembrane region" description="Helical" evidence="1">
    <location>
        <begin position="24"/>
        <end position="43"/>
    </location>
</feature>
<dbReference type="EMBL" id="CP036290">
    <property type="protein sequence ID" value="QDU83295.1"/>
    <property type="molecule type" value="Genomic_DNA"/>
</dbReference>
<name>A0A518CVQ3_9BACT</name>
<keyword evidence="1" id="KW-1133">Transmembrane helix</keyword>
<keyword evidence="3" id="KW-1185">Reference proteome</keyword>
<dbReference type="AlphaFoldDB" id="A0A518CVQ3"/>
<organism evidence="2 3">
    <name type="scientific">Rohdeia mirabilis</name>
    <dbReference type="NCBI Taxonomy" id="2528008"/>
    <lineage>
        <taxon>Bacteria</taxon>
        <taxon>Pseudomonadati</taxon>
        <taxon>Planctomycetota</taxon>
        <taxon>Planctomycetia</taxon>
        <taxon>Planctomycetia incertae sedis</taxon>
        <taxon>Rohdeia</taxon>
    </lineage>
</organism>
<dbReference type="RefSeq" id="WP_145182737.1">
    <property type="nucleotide sequence ID" value="NZ_CP036290.1"/>
</dbReference>
<proteinExistence type="predicted"/>
<feature type="transmembrane region" description="Helical" evidence="1">
    <location>
        <begin position="55"/>
        <end position="79"/>
    </location>
</feature>